<dbReference type="Proteomes" id="UP000249646">
    <property type="component" value="Unassembled WGS sequence"/>
</dbReference>
<dbReference type="RefSeq" id="WP_111518891.1">
    <property type="nucleotide sequence ID" value="NZ_QKUB01000013.1"/>
</dbReference>
<organism evidence="2 3">
    <name type="scientific">Metamycoplasma auris</name>
    <dbReference type="NCBI Taxonomy" id="51363"/>
    <lineage>
        <taxon>Bacteria</taxon>
        <taxon>Bacillati</taxon>
        <taxon>Mycoplasmatota</taxon>
        <taxon>Mycoplasmoidales</taxon>
        <taxon>Metamycoplasmataceae</taxon>
        <taxon>Metamycoplasma</taxon>
    </lineage>
</organism>
<protein>
    <recommendedName>
        <fullName evidence="4">Lipoprotein</fullName>
    </recommendedName>
</protein>
<proteinExistence type="predicted"/>
<feature type="chain" id="PRO_5016046351" description="Lipoprotein" evidence="1">
    <location>
        <begin position="18"/>
        <end position="160"/>
    </location>
</feature>
<comment type="caution">
    <text evidence="2">The sequence shown here is derived from an EMBL/GenBank/DDBJ whole genome shotgun (WGS) entry which is preliminary data.</text>
</comment>
<keyword evidence="3" id="KW-1185">Reference proteome</keyword>
<reference evidence="2 3" key="1">
    <citation type="submission" date="2018-06" db="EMBL/GenBank/DDBJ databases">
        <title>Genomic Encyclopedia of Archaeal and Bacterial Type Strains, Phase II (KMG-II): from individual species to whole genera.</title>
        <authorList>
            <person name="Goeker M."/>
        </authorList>
    </citation>
    <scope>NUCLEOTIDE SEQUENCE [LARGE SCALE GENOMIC DNA]</scope>
    <source>
        <strain evidence="2 3">ATCC 51348</strain>
    </source>
</reference>
<feature type="signal peptide" evidence="1">
    <location>
        <begin position="1"/>
        <end position="17"/>
    </location>
</feature>
<evidence type="ECO:0000313" key="3">
    <source>
        <dbReference type="Proteomes" id="UP000249646"/>
    </source>
</evidence>
<keyword evidence="1" id="KW-0732">Signal</keyword>
<dbReference type="EMBL" id="QKUB01000013">
    <property type="protein sequence ID" value="PZV98718.1"/>
    <property type="molecule type" value="Genomic_DNA"/>
</dbReference>
<dbReference type="OrthoDB" id="399202at2"/>
<gene>
    <name evidence="2" type="ORF">BCF89_11311</name>
</gene>
<dbReference type="AlphaFoldDB" id="A0A2W7GMX6"/>
<evidence type="ECO:0000313" key="2">
    <source>
        <dbReference type="EMBL" id="PZV98718.1"/>
    </source>
</evidence>
<evidence type="ECO:0008006" key="4">
    <source>
        <dbReference type="Google" id="ProtNLM"/>
    </source>
</evidence>
<dbReference type="PROSITE" id="PS51257">
    <property type="entry name" value="PROKAR_LIPOPROTEIN"/>
    <property type="match status" value="1"/>
</dbReference>
<accession>A0A2W7GMX6</accession>
<name>A0A2W7GMX6_9BACT</name>
<evidence type="ECO:0000256" key="1">
    <source>
        <dbReference type="SAM" id="SignalP"/>
    </source>
</evidence>
<sequence>MKKNRLGLLFLSSTAIAIPMLAVSCNIVLPYSIENVKLLNSSQKEEIKNKFKFELTSKAKNMNKEEWMSYWMKLKNDRKKNNPFYLDGIIRGNIDPKFKEYFNVSYHKLDGFGSSHKYRFKLNITNSGRPVIEYNVLCVDLNNKQEFSQDVIVPLQDSQW</sequence>